<dbReference type="AlphaFoldDB" id="A0A165HJ32"/>
<reference evidence="2 3" key="1">
    <citation type="journal article" date="2016" name="Mol. Biol. Evol.">
        <title>Comparative Genomics of Early-Diverging Mushroom-Forming Fungi Provides Insights into the Origins of Lignocellulose Decay Capabilities.</title>
        <authorList>
            <person name="Nagy L.G."/>
            <person name="Riley R."/>
            <person name="Tritt A."/>
            <person name="Adam C."/>
            <person name="Daum C."/>
            <person name="Floudas D."/>
            <person name="Sun H."/>
            <person name="Yadav J.S."/>
            <person name="Pangilinan J."/>
            <person name="Larsson K.H."/>
            <person name="Matsuura K."/>
            <person name="Barry K."/>
            <person name="Labutti K."/>
            <person name="Kuo R."/>
            <person name="Ohm R.A."/>
            <person name="Bhattacharya S.S."/>
            <person name="Shirouzu T."/>
            <person name="Yoshinaga Y."/>
            <person name="Martin F.M."/>
            <person name="Grigoriev I.V."/>
            <person name="Hibbett D.S."/>
        </authorList>
    </citation>
    <scope>NUCLEOTIDE SEQUENCE [LARGE SCALE GENOMIC DNA]</scope>
    <source>
        <strain evidence="2 3">HHB12029</strain>
    </source>
</reference>
<keyword evidence="3" id="KW-1185">Reference proteome</keyword>
<proteinExistence type="predicted"/>
<evidence type="ECO:0000313" key="3">
    <source>
        <dbReference type="Proteomes" id="UP000077266"/>
    </source>
</evidence>
<accession>A0A165HJ32</accession>
<evidence type="ECO:0000313" key="2">
    <source>
        <dbReference type="EMBL" id="KZV92045.1"/>
    </source>
</evidence>
<keyword evidence="1" id="KW-0812">Transmembrane</keyword>
<protein>
    <submittedName>
        <fullName evidence="2">Uncharacterized protein</fullName>
    </submittedName>
</protein>
<organism evidence="2 3">
    <name type="scientific">Exidia glandulosa HHB12029</name>
    <dbReference type="NCBI Taxonomy" id="1314781"/>
    <lineage>
        <taxon>Eukaryota</taxon>
        <taxon>Fungi</taxon>
        <taxon>Dikarya</taxon>
        <taxon>Basidiomycota</taxon>
        <taxon>Agaricomycotina</taxon>
        <taxon>Agaricomycetes</taxon>
        <taxon>Auriculariales</taxon>
        <taxon>Exidiaceae</taxon>
        <taxon>Exidia</taxon>
    </lineage>
</organism>
<keyword evidence="1" id="KW-0472">Membrane</keyword>
<dbReference type="InParanoid" id="A0A165HJ32"/>
<gene>
    <name evidence="2" type="ORF">EXIGLDRAFT_769334</name>
</gene>
<name>A0A165HJ32_EXIGL</name>
<sequence length="139" mass="14695">MPAIAESAFTHTANIAKPVASAFPTFVVVIAAMSAFLAAVAVAAVATVIFRRLYRAVGSRACASSVDAEAQPLLAAAVIHEYGAVSYVSPDLIGAQSYGSQGRAEYAERSACECPFCLSRQSLADWEPCYPLPDKYIEE</sequence>
<dbReference type="Proteomes" id="UP000077266">
    <property type="component" value="Unassembled WGS sequence"/>
</dbReference>
<feature type="transmembrane region" description="Helical" evidence="1">
    <location>
        <begin position="26"/>
        <end position="50"/>
    </location>
</feature>
<keyword evidence="1" id="KW-1133">Transmembrane helix</keyword>
<evidence type="ECO:0000256" key="1">
    <source>
        <dbReference type="SAM" id="Phobius"/>
    </source>
</evidence>
<dbReference type="EMBL" id="KV426015">
    <property type="protein sequence ID" value="KZV92045.1"/>
    <property type="molecule type" value="Genomic_DNA"/>
</dbReference>